<sequence>METEWLRTFMVAAQTENFRETAEKRFITQSTVTKHIQHLERALQTALFDRQGKQVVLNRSGAYFYQQTQKMLATLDEGLQNMESFLQGYTSKLTIGVAPQIANSTLPTIIKEFQHRKPTIQVVIELLKSNEIGEAVYTGAVDIGLSKLTSTRELHTVILAQEPLQLIAPIAKKELDAMALLQQETLLTHEYAPYWQEVQQVLQQFTSYQTMHINQTEVIKNFVKHGLGIAFLPKSVIEADYQQHLLHRYAVAEFAHIKSNTYALTKYTSVDFDAFLKVCNAVYEVNGDV</sequence>
<dbReference type="EMBL" id="LGCI01000010">
    <property type="protein sequence ID" value="KOY80631.1"/>
    <property type="molecule type" value="Genomic_DNA"/>
</dbReference>
<feature type="domain" description="HTH lysR-type" evidence="5">
    <location>
        <begin position="1"/>
        <end position="58"/>
    </location>
</feature>
<dbReference type="AlphaFoldDB" id="A0A0N0CUP7"/>
<organism evidence="6 7">
    <name type="scientific">Lysinibacillus macroides</name>
    <dbReference type="NCBI Taxonomy" id="33935"/>
    <lineage>
        <taxon>Bacteria</taxon>
        <taxon>Bacillati</taxon>
        <taxon>Bacillota</taxon>
        <taxon>Bacilli</taxon>
        <taxon>Bacillales</taxon>
        <taxon>Bacillaceae</taxon>
        <taxon>Lysinibacillus</taxon>
    </lineage>
</organism>
<protein>
    <submittedName>
        <fullName evidence="6">Transcriptional regulator</fullName>
    </submittedName>
</protein>
<dbReference type="GO" id="GO:0003700">
    <property type="term" value="F:DNA-binding transcription factor activity"/>
    <property type="evidence" value="ECO:0007669"/>
    <property type="project" value="InterPro"/>
</dbReference>
<keyword evidence="7" id="KW-1185">Reference proteome</keyword>
<dbReference type="SUPFAM" id="SSF53850">
    <property type="entry name" value="Periplasmic binding protein-like II"/>
    <property type="match status" value="1"/>
</dbReference>
<evidence type="ECO:0000256" key="2">
    <source>
        <dbReference type="ARBA" id="ARBA00023015"/>
    </source>
</evidence>
<dbReference type="Gene3D" id="3.40.190.290">
    <property type="match status" value="1"/>
</dbReference>
<dbReference type="RefSeq" id="WP_053995872.1">
    <property type="nucleotide sequence ID" value="NZ_CP065643.1"/>
</dbReference>
<dbReference type="PROSITE" id="PS50931">
    <property type="entry name" value="HTH_LYSR"/>
    <property type="match status" value="1"/>
</dbReference>
<evidence type="ECO:0000256" key="1">
    <source>
        <dbReference type="ARBA" id="ARBA00009437"/>
    </source>
</evidence>
<comment type="similarity">
    <text evidence="1">Belongs to the LysR transcriptional regulatory family.</text>
</comment>
<dbReference type="SUPFAM" id="SSF46785">
    <property type="entry name" value="Winged helix' DNA-binding domain"/>
    <property type="match status" value="1"/>
</dbReference>
<evidence type="ECO:0000256" key="4">
    <source>
        <dbReference type="ARBA" id="ARBA00023163"/>
    </source>
</evidence>
<dbReference type="GO" id="GO:0000976">
    <property type="term" value="F:transcription cis-regulatory region binding"/>
    <property type="evidence" value="ECO:0007669"/>
    <property type="project" value="TreeGrafter"/>
</dbReference>
<dbReference type="Pfam" id="PF03466">
    <property type="entry name" value="LysR_substrate"/>
    <property type="match status" value="1"/>
</dbReference>
<name>A0A0N0CUP7_9BACI</name>
<evidence type="ECO:0000259" key="5">
    <source>
        <dbReference type="PROSITE" id="PS50931"/>
    </source>
</evidence>
<dbReference type="PANTHER" id="PTHR30126">
    <property type="entry name" value="HTH-TYPE TRANSCRIPTIONAL REGULATOR"/>
    <property type="match status" value="1"/>
</dbReference>
<reference evidence="6 7" key="1">
    <citation type="submission" date="2015-07" db="EMBL/GenBank/DDBJ databases">
        <title>Genome sequencing project for genomic taxonomy and phylogenomics of Bacillus-like bacteria.</title>
        <authorList>
            <person name="Liu B."/>
            <person name="Wang J."/>
            <person name="Zhu Y."/>
            <person name="Liu G."/>
            <person name="Chen Q."/>
            <person name="Chen Z."/>
            <person name="Che J."/>
            <person name="Ge C."/>
            <person name="Shi H."/>
            <person name="Pan Z."/>
            <person name="Liu X."/>
        </authorList>
    </citation>
    <scope>NUCLEOTIDE SEQUENCE [LARGE SCALE GENOMIC DNA]</scope>
    <source>
        <strain evidence="6 7">DSM 54</strain>
    </source>
</reference>
<keyword evidence="3" id="KW-0238">DNA-binding</keyword>
<dbReference type="InterPro" id="IPR000847">
    <property type="entry name" value="LysR_HTH_N"/>
</dbReference>
<keyword evidence="4" id="KW-0804">Transcription</keyword>
<dbReference type="PATRIC" id="fig|33935.3.peg.1854"/>
<keyword evidence="2" id="KW-0805">Transcription regulation</keyword>
<evidence type="ECO:0000256" key="3">
    <source>
        <dbReference type="ARBA" id="ARBA00023125"/>
    </source>
</evidence>
<comment type="caution">
    <text evidence="6">The sequence shown here is derived from an EMBL/GenBank/DDBJ whole genome shotgun (WGS) entry which is preliminary data.</text>
</comment>
<evidence type="ECO:0000313" key="6">
    <source>
        <dbReference type="EMBL" id="KOY80631.1"/>
    </source>
</evidence>
<dbReference type="STRING" id="33935.ADM90_15615"/>
<evidence type="ECO:0000313" key="7">
    <source>
        <dbReference type="Proteomes" id="UP000037977"/>
    </source>
</evidence>
<dbReference type="InterPro" id="IPR036390">
    <property type="entry name" value="WH_DNA-bd_sf"/>
</dbReference>
<dbReference type="Pfam" id="PF00126">
    <property type="entry name" value="HTH_1"/>
    <property type="match status" value="1"/>
</dbReference>
<accession>A0A0N0CUP7</accession>
<gene>
    <name evidence="6" type="ORF">ADM90_15615</name>
</gene>
<dbReference type="CDD" id="cd05466">
    <property type="entry name" value="PBP2_LTTR_substrate"/>
    <property type="match status" value="1"/>
</dbReference>
<dbReference type="InterPro" id="IPR036388">
    <property type="entry name" value="WH-like_DNA-bd_sf"/>
</dbReference>
<proteinExistence type="inferred from homology"/>
<dbReference type="OrthoDB" id="9803735at2"/>
<dbReference type="Proteomes" id="UP000037977">
    <property type="component" value="Unassembled WGS sequence"/>
</dbReference>
<dbReference type="Gene3D" id="1.10.10.10">
    <property type="entry name" value="Winged helix-like DNA-binding domain superfamily/Winged helix DNA-binding domain"/>
    <property type="match status" value="1"/>
</dbReference>
<dbReference type="PANTHER" id="PTHR30126:SF64">
    <property type="entry name" value="HTH-TYPE TRANSCRIPTIONAL REGULATOR CITR"/>
    <property type="match status" value="1"/>
</dbReference>
<dbReference type="InterPro" id="IPR005119">
    <property type="entry name" value="LysR_subst-bd"/>
</dbReference>